<keyword evidence="3" id="KW-1185">Reference proteome</keyword>
<keyword evidence="1" id="KW-0812">Transmembrane</keyword>
<organism evidence="2 3">
    <name type="scientific">Streptomyces indicus</name>
    <dbReference type="NCBI Taxonomy" id="417292"/>
    <lineage>
        <taxon>Bacteria</taxon>
        <taxon>Bacillati</taxon>
        <taxon>Actinomycetota</taxon>
        <taxon>Actinomycetes</taxon>
        <taxon>Kitasatosporales</taxon>
        <taxon>Streptomycetaceae</taxon>
        <taxon>Streptomyces</taxon>
    </lineage>
</organism>
<accession>A0A1G9CS66</accession>
<dbReference type="STRING" id="417292.SAMN05421806_108276"/>
<keyword evidence="1" id="KW-1133">Transmembrane helix</keyword>
<proteinExistence type="predicted"/>
<sequence>MYGWIWRHLPGNAWVKALISLLLILGVVYVLFQYVFPWAEPLLPFNDVTVDEGMGAGAGAAAAGAGAL</sequence>
<dbReference type="Proteomes" id="UP000199155">
    <property type="component" value="Unassembled WGS sequence"/>
</dbReference>
<feature type="transmembrane region" description="Helical" evidence="1">
    <location>
        <begin position="12"/>
        <end position="36"/>
    </location>
</feature>
<dbReference type="OrthoDB" id="3267875at2"/>
<gene>
    <name evidence="2" type="ORF">SAMN05421806_108276</name>
</gene>
<evidence type="ECO:0000313" key="3">
    <source>
        <dbReference type="Proteomes" id="UP000199155"/>
    </source>
</evidence>
<dbReference type="RefSeq" id="WP_093612710.1">
    <property type="nucleotide sequence ID" value="NZ_FNFF01000008.1"/>
</dbReference>
<evidence type="ECO:0000313" key="2">
    <source>
        <dbReference type="EMBL" id="SDK54510.1"/>
    </source>
</evidence>
<name>A0A1G9CS66_9ACTN</name>
<evidence type="ECO:0000256" key="1">
    <source>
        <dbReference type="SAM" id="Phobius"/>
    </source>
</evidence>
<reference evidence="2 3" key="1">
    <citation type="submission" date="2016-10" db="EMBL/GenBank/DDBJ databases">
        <authorList>
            <person name="de Groot N.N."/>
        </authorList>
    </citation>
    <scope>NUCLEOTIDE SEQUENCE [LARGE SCALE GENOMIC DNA]</scope>
    <source>
        <strain evidence="2 3">CGMCC 4.5727</strain>
    </source>
</reference>
<dbReference type="EMBL" id="FNFF01000008">
    <property type="protein sequence ID" value="SDK54510.1"/>
    <property type="molecule type" value="Genomic_DNA"/>
</dbReference>
<protein>
    <submittedName>
        <fullName evidence="2">Uncharacterized protein</fullName>
    </submittedName>
</protein>
<dbReference type="AlphaFoldDB" id="A0A1G9CS66"/>
<keyword evidence="1" id="KW-0472">Membrane</keyword>